<accession>A0AAJ5VYW3</accession>
<keyword evidence="1" id="KW-1133">Transmembrane helix</keyword>
<keyword evidence="1" id="KW-0812">Transmembrane</keyword>
<keyword evidence="1" id="KW-0472">Membrane</keyword>
<feature type="transmembrane region" description="Helical" evidence="1">
    <location>
        <begin position="48"/>
        <end position="65"/>
    </location>
</feature>
<gene>
    <name evidence="2" type="ORF">P0Y48_07975</name>
</gene>
<feature type="transmembrane region" description="Helical" evidence="1">
    <location>
        <begin position="105"/>
        <end position="124"/>
    </location>
</feature>
<name>A0AAJ5VYW3_9MICO</name>
<reference evidence="2" key="1">
    <citation type="submission" date="2023-03" db="EMBL/GenBank/DDBJ databases">
        <title>Andean soil-derived lignocellulolytic bacterial consortium as a source of novel taxa and putative plastic-active enzymes.</title>
        <authorList>
            <person name="Diaz-Garcia L."/>
            <person name="Chuvochina M."/>
            <person name="Feuerriegel G."/>
            <person name="Bunk B."/>
            <person name="Sproer C."/>
            <person name="Streit W.R."/>
            <person name="Rodriguez L.M."/>
            <person name="Overmann J."/>
            <person name="Jimenez D.J."/>
        </authorList>
    </citation>
    <scope>NUCLEOTIDE SEQUENCE</scope>
    <source>
        <strain evidence="2">MAG 4610</strain>
    </source>
</reference>
<feature type="transmembrane region" description="Helical" evidence="1">
    <location>
        <begin position="77"/>
        <end position="99"/>
    </location>
</feature>
<evidence type="ECO:0000256" key="1">
    <source>
        <dbReference type="SAM" id="Phobius"/>
    </source>
</evidence>
<evidence type="ECO:0000313" key="3">
    <source>
        <dbReference type="Proteomes" id="UP001213972"/>
    </source>
</evidence>
<organism evidence="2 3">
    <name type="scientific">Candidatus Microbacterium phytovorans</name>
    <dbReference type="NCBI Taxonomy" id="3121374"/>
    <lineage>
        <taxon>Bacteria</taxon>
        <taxon>Bacillati</taxon>
        <taxon>Actinomycetota</taxon>
        <taxon>Actinomycetes</taxon>
        <taxon>Micrococcales</taxon>
        <taxon>Microbacteriaceae</taxon>
        <taxon>Microbacterium</taxon>
    </lineage>
</organism>
<sequence>MAVIAATVAVILLAALAALQVCVAAGMPWGRFVWGGAHRVLPRSLRIGSALSIVLYVAFAWLLLARAGTLPGSDLPFVVVSTWVLLAYFCLGIVMNAASRSRSERLMMTPVCGVLIAATLIVALG</sequence>
<evidence type="ECO:0000313" key="2">
    <source>
        <dbReference type="EMBL" id="WEK12415.1"/>
    </source>
</evidence>
<dbReference type="Proteomes" id="UP001213972">
    <property type="component" value="Chromosome"/>
</dbReference>
<proteinExistence type="predicted"/>
<dbReference type="AlphaFoldDB" id="A0AAJ5VYW3"/>
<protein>
    <submittedName>
        <fullName evidence="2">Uncharacterized protein</fullName>
    </submittedName>
</protein>
<dbReference type="EMBL" id="CP119321">
    <property type="protein sequence ID" value="WEK12415.1"/>
    <property type="molecule type" value="Genomic_DNA"/>
</dbReference>